<sequence>MLTIYLLALSFLAQAAMAAEAPTCSTNCGCAARLRRRLNTLRSKLDEAKAANAQNLKDFHKLLAAAASAEVTTKQLIIPILYAAGHRIAACSEGLGEAEAVHDAALKTTEQAAAAYSLQELIQQQTGETVITLENSAAKLGGSGYSAEGQILKLGDKGCSNSTAEDAETGDLTELTANGQKQTPQLITHVQLLGSCQRDGTESNDCHSSAIGANGKIKLAIKLTADAGAPIKQWPATNTKAGVVTTGKFDMTGKLASSAHNDLQQLAQKIQNLNCAASIRQYSAVATTPMYNLLLTKTTEGKENAEQGGELKATELKDVVRERYGDNGKDFTSKLWQTVDDSPAYLGKGQTEETTQLKKINTLAQVGETAARALVKQLKTQQSKTEKTTKTDSTTDSADKAEDKKNGDNEKTPATNTTGSNSLLIKASPLWLAFLLF</sequence>
<dbReference type="SUPFAM" id="SSF58087">
    <property type="entry name" value="Variant surface glycoprotein (N-terminal domain)"/>
    <property type="match status" value="1"/>
</dbReference>
<dbReference type="EMBL" id="KC613793">
    <property type="protein sequence ID" value="AGH61224.1"/>
    <property type="molecule type" value="Genomic_DNA"/>
</dbReference>
<protein>
    <submittedName>
        <fullName evidence="4">Variant surface glycoprotein 671</fullName>
    </submittedName>
</protein>
<name>M4SYP2_9TRYP</name>
<feature type="signal peptide" evidence="3">
    <location>
        <begin position="1"/>
        <end position="18"/>
    </location>
</feature>
<dbReference type="VEuPathDB" id="TriTrypDB:Tb427_000634200"/>
<dbReference type="VEuPathDB" id="TriTrypDB:Tb1125.7.6500"/>
<evidence type="ECO:0000256" key="2">
    <source>
        <dbReference type="SAM" id="MobiDB-lite"/>
    </source>
</evidence>
<feature type="coiled-coil region" evidence="1">
    <location>
        <begin position="31"/>
        <end position="58"/>
    </location>
</feature>
<feature type="chain" id="PRO_5004057694" evidence="3">
    <location>
        <begin position="19"/>
        <end position="437"/>
    </location>
</feature>
<feature type="region of interest" description="Disordered" evidence="2">
    <location>
        <begin position="377"/>
        <end position="420"/>
    </location>
</feature>
<feature type="compositionally biased region" description="Basic and acidic residues" evidence="2">
    <location>
        <begin position="397"/>
        <end position="411"/>
    </location>
</feature>
<dbReference type="AlphaFoldDB" id="M4SYP2"/>
<accession>M4SYP2</accession>
<keyword evidence="1" id="KW-0175">Coiled coil</keyword>
<reference evidence="4" key="2">
    <citation type="journal article" date="2014" name="Mol. Biochem. Parasitol.">
        <title>Capturing the variant surface glycoprotein repertoire (the VSGnome) of Trypanosoma brucei Lister 427.</title>
        <authorList>
            <person name="Cross G.A."/>
            <person name="Kim H.S."/>
            <person name="Wickstead B."/>
        </authorList>
    </citation>
    <scope>NUCLEOTIDE SEQUENCE</scope>
    <source>
        <strain evidence="4">Lister 427</strain>
    </source>
</reference>
<keyword evidence="3" id="KW-0732">Signal</keyword>
<evidence type="ECO:0000256" key="1">
    <source>
        <dbReference type="SAM" id="Coils"/>
    </source>
</evidence>
<evidence type="ECO:0000256" key="3">
    <source>
        <dbReference type="SAM" id="SignalP"/>
    </source>
</evidence>
<proteinExistence type="predicted"/>
<organism evidence="4">
    <name type="scientific">Trypanosoma brucei</name>
    <dbReference type="NCBI Taxonomy" id="5691"/>
    <lineage>
        <taxon>Eukaryota</taxon>
        <taxon>Discoba</taxon>
        <taxon>Euglenozoa</taxon>
        <taxon>Kinetoplastea</taxon>
        <taxon>Metakinetoplastina</taxon>
        <taxon>Trypanosomatida</taxon>
        <taxon>Trypanosomatidae</taxon>
        <taxon>Trypanosoma</taxon>
    </lineage>
</organism>
<evidence type="ECO:0000313" key="4">
    <source>
        <dbReference type="EMBL" id="AGH61224.1"/>
    </source>
</evidence>
<dbReference type="VEuPathDB" id="TriTrypDB:Tbg972.7.7510"/>
<reference evidence="4" key="1">
    <citation type="submission" date="2013-02" db="EMBL/GenBank/DDBJ databases">
        <authorList>
            <person name="Cross G.A.M."/>
            <person name="Kim H.-S."/>
            <person name="Wickstead B."/>
        </authorList>
    </citation>
    <scope>NUCLEOTIDE SEQUENCE</scope>
    <source>
        <strain evidence="4">Lister 427</strain>
    </source>
</reference>